<dbReference type="PROSITE" id="PS51819">
    <property type="entry name" value="VOC"/>
    <property type="match status" value="1"/>
</dbReference>
<sequence>MEADTVKLGETQAFSGFSVNDIQAARKFYEETLGLKVSEENGLLTLHLAGGRDVLAYSKEDHVPATFTILNFPVRDVEKVVDELTARGVRFERYPQFAADTDAKGIFRGEGPLIAWFKDPAGNVMSIIQQES</sequence>
<dbReference type="Pfam" id="PF00903">
    <property type="entry name" value="Glyoxalase"/>
    <property type="match status" value="1"/>
</dbReference>
<dbReference type="Gene3D" id="3.10.180.10">
    <property type="entry name" value="2,3-Dihydroxybiphenyl 1,2-Dioxygenase, domain 1"/>
    <property type="match status" value="1"/>
</dbReference>
<accession>A0A848L6S8</accession>
<evidence type="ECO:0000313" key="3">
    <source>
        <dbReference type="Proteomes" id="UP000518300"/>
    </source>
</evidence>
<feature type="domain" description="VOC" evidence="1">
    <location>
        <begin position="11"/>
        <end position="130"/>
    </location>
</feature>
<dbReference type="Proteomes" id="UP000518300">
    <property type="component" value="Unassembled WGS sequence"/>
</dbReference>
<name>A0A848L6S8_9BACT</name>
<dbReference type="AlphaFoldDB" id="A0A848L6S8"/>
<gene>
    <name evidence="2" type="ORF">HG543_05055</name>
</gene>
<organism evidence="2 3">
    <name type="scientific">Pyxidicoccus fallax</name>
    <dbReference type="NCBI Taxonomy" id="394095"/>
    <lineage>
        <taxon>Bacteria</taxon>
        <taxon>Pseudomonadati</taxon>
        <taxon>Myxococcota</taxon>
        <taxon>Myxococcia</taxon>
        <taxon>Myxococcales</taxon>
        <taxon>Cystobacterineae</taxon>
        <taxon>Myxococcaceae</taxon>
        <taxon>Pyxidicoccus</taxon>
    </lineage>
</organism>
<comment type="caution">
    <text evidence="2">The sequence shown here is derived from an EMBL/GenBank/DDBJ whole genome shotgun (WGS) entry which is preliminary data.</text>
</comment>
<evidence type="ECO:0000259" key="1">
    <source>
        <dbReference type="PROSITE" id="PS51819"/>
    </source>
</evidence>
<protein>
    <submittedName>
        <fullName evidence="2">VOC family protein</fullName>
    </submittedName>
</protein>
<proteinExistence type="predicted"/>
<dbReference type="SUPFAM" id="SSF54593">
    <property type="entry name" value="Glyoxalase/Bleomycin resistance protein/Dihydroxybiphenyl dioxygenase"/>
    <property type="match status" value="1"/>
</dbReference>
<dbReference type="RefSeq" id="WP_169343524.1">
    <property type="nucleotide sequence ID" value="NZ_JABBJJ010000014.1"/>
</dbReference>
<evidence type="ECO:0000313" key="2">
    <source>
        <dbReference type="EMBL" id="NMO14227.1"/>
    </source>
</evidence>
<dbReference type="EMBL" id="JABBJJ010000014">
    <property type="protein sequence ID" value="NMO14227.1"/>
    <property type="molecule type" value="Genomic_DNA"/>
</dbReference>
<dbReference type="InterPro" id="IPR037523">
    <property type="entry name" value="VOC_core"/>
</dbReference>
<keyword evidence="3" id="KW-1185">Reference proteome</keyword>
<dbReference type="InterPro" id="IPR004360">
    <property type="entry name" value="Glyas_Fos-R_dOase_dom"/>
</dbReference>
<dbReference type="InterPro" id="IPR029068">
    <property type="entry name" value="Glyas_Bleomycin-R_OHBP_Dase"/>
</dbReference>
<reference evidence="2 3" key="1">
    <citation type="submission" date="2020-04" db="EMBL/GenBank/DDBJ databases">
        <title>Draft genome of Pyxidicoccus fallax type strain.</title>
        <authorList>
            <person name="Whitworth D.E."/>
        </authorList>
    </citation>
    <scope>NUCLEOTIDE SEQUENCE [LARGE SCALE GENOMIC DNA]</scope>
    <source>
        <strain evidence="2 3">DSM 14698</strain>
    </source>
</reference>